<feature type="chain" id="PRO_5014841018" description="DUF4426 domain-containing protein" evidence="1">
    <location>
        <begin position="18"/>
        <end position="149"/>
    </location>
</feature>
<evidence type="ECO:0008006" key="4">
    <source>
        <dbReference type="Google" id="ProtNLM"/>
    </source>
</evidence>
<dbReference type="RefSeq" id="WP_102645745.1">
    <property type="nucleotide sequence ID" value="NZ_PNYA01000010.1"/>
</dbReference>
<accession>A0A2N7VR85</accession>
<comment type="caution">
    <text evidence="2">The sequence shown here is derived from an EMBL/GenBank/DDBJ whole genome shotgun (WGS) entry which is preliminary data.</text>
</comment>
<organism evidence="2 3">
    <name type="scientific">Trinickia dabaoshanensis</name>
    <dbReference type="NCBI Taxonomy" id="564714"/>
    <lineage>
        <taxon>Bacteria</taxon>
        <taxon>Pseudomonadati</taxon>
        <taxon>Pseudomonadota</taxon>
        <taxon>Betaproteobacteria</taxon>
        <taxon>Burkholderiales</taxon>
        <taxon>Burkholderiaceae</taxon>
        <taxon>Trinickia</taxon>
    </lineage>
</organism>
<proteinExistence type="predicted"/>
<keyword evidence="1" id="KW-0732">Signal</keyword>
<evidence type="ECO:0000256" key="1">
    <source>
        <dbReference type="SAM" id="SignalP"/>
    </source>
</evidence>
<evidence type="ECO:0000313" key="2">
    <source>
        <dbReference type="EMBL" id="PMS19671.1"/>
    </source>
</evidence>
<evidence type="ECO:0000313" key="3">
    <source>
        <dbReference type="Proteomes" id="UP000235616"/>
    </source>
</evidence>
<dbReference type="EMBL" id="PNYA01000010">
    <property type="protein sequence ID" value="PMS19671.1"/>
    <property type="molecule type" value="Genomic_DNA"/>
</dbReference>
<name>A0A2N7VR85_9BURK</name>
<protein>
    <recommendedName>
        <fullName evidence="4">DUF4426 domain-containing protein</fullName>
    </recommendedName>
</protein>
<feature type="signal peptide" evidence="1">
    <location>
        <begin position="1"/>
        <end position="17"/>
    </location>
</feature>
<gene>
    <name evidence="2" type="ORF">C0Z18_12530</name>
</gene>
<dbReference type="Proteomes" id="UP000235616">
    <property type="component" value="Unassembled WGS sequence"/>
</dbReference>
<dbReference type="OrthoDB" id="6173967at2"/>
<dbReference type="AlphaFoldDB" id="A0A2N7VR85"/>
<reference evidence="2 3" key="1">
    <citation type="submission" date="2018-01" db="EMBL/GenBank/DDBJ databases">
        <title>Whole genome analyses suggest that Burkholderia sensu lato contains two further novel genera in the rhizoxinica-symbiotica group Mycetohabitans gen. nov., and Trinickia gen. nov.: implications for the evolution of diazotrophy and nodulation in the Burkholderiaceae.</title>
        <authorList>
            <person name="Estrada-de los Santos P."/>
            <person name="Palmer M."/>
            <person name="Chavez-Ramirez B."/>
            <person name="Beukes C."/>
            <person name="Steenkamp E.T."/>
            <person name="Hirsch A.M."/>
            <person name="Manyaka P."/>
            <person name="Maluk M."/>
            <person name="Lafos M."/>
            <person name="Crook M."/>
            <person name="Gross E."/>
            <person name="Simon M.F."/>
            <person name="Bueno dos Reis Junior F."/>
            <person name="Poole P.S."/>
            <person name="Venter S.N."/>
            <person name="James E.K."/>
        </authorList>
    </citation>
    <scope>NUCLEOTIDE SEQUENCE [LARGE SCALE GENOMIC DNA]</scope>
    <source>
        <strain evidence="2 3">GIMN1.004</strain>
    </source>
</reference>
<sequence>MKALIFLIALLATAVAAGQGDAGQHLLIGDTDVYYGLTPSAALGAHPASHPEASMHGGVRGNRYTYHLVVALFDHVTQKRISDARVTAAVQEIGLSETRRKLEPMRTGDMISYGAYLDLGGTGPYRVKLEVRRPDRPGIVSGQFEYRSE</sequence>
<keyword evidence="3" id="KW-1185">Reference proteome</keyword>